<sequence length="80" mass="9280">MAPQVTSYKDLHLLCEAFDKATRDFLYTTFAVIDDNDVVYFGQLNISKLKITFEQFTSALSPIPDEDLFPELPRNGFWRN</sequence>
<reference evidence="1" key="1">
    <citation type="submission" date="2023-06" db="EMBL/GenBank/DDBJ databases">
        <title>Genome-scale phylogeny and comparative genomics of the fungal order Sordariales.</title>
        <authorList>
            <consortium name="Lawrence Berkeley National Laboratory"/>
            <person name="Hensen N."/>
            <person name="Bonometti L."/>
            <person name="Westerberg I."/>
            <person name="Brannstrom I.O."/>
            <person name="Guillou S."/>
            <person name="Cros-Aarteil S."/>
            <person name="Calhoun S."/>
            <person name="Haridas S."/>
            <person name="Kuo A."/>
            <person name="Mondo S."/>
            <person name="Pangilinan J."/>
            <person name="Riley R."/>
            <person name="Labutti K."/>
            <person name="Andreopoulos B."/>
            <person name="Lipzen A."/>
            <person name="Chen C."/>
            <person name="Yanf M."/>
            <person name="Daum C."/>
            <person name="Ng V."/>
            <person name="Clum A."/>
            <person name="Steindorff A."/>
            <person name="Ohm R."/>
            <person name="Martin F."/>
            <person name="Silar P."/>
            <person name="Natvig D."/>
            <person name="Lalanne C."/>
            <person name="Gautier V."/>
            <person name="Ament-Velasquez S.L."/>
            <person name="Kruys A."/>
            <person name="Hutchinson M.I."/>
            <person name="Powell A.J."/>
            <person name="Barry K."/>
            <person name="Miller A.N."/>
            <person name="Grigoriev I.V."/>
            <person name="Debuchy R."/>
            <person name="Gladieux P."/>
            <person name="Thoren M.H."/>
            <person name="Johannesson H."/>
        </authorList>
    </citation>
    <scope>NUCLEOTIDE SEQUENCE</scope>
    <source>
        <strain evidence="1">8032-3</strain>
    </source>
</reference>
<name>A0AAJ0FL06_9PEZI</name>
<gene>
    <name evidence="1" type="ORF">QBC33DRAFT_561655</name>
</gene>
<dbReference type="Proteomes" id="UP001244011">
    <property type="component" value="Unassembled WGS sequence"/>
</dbReference>
<evidence type="ECO:0000313" key="1">
    <source>
        <dbReference type="EMBL" id="KAK1764625.1"/>
    </source>
</evidence>
<dbReference type="EMBL" id="MU839019">
    <property type="protein sequence ID" value="KAK1764625.1"/>
    <property type="molecule type" value="Genomic_DNA"/>
</dbReference>
<evidence type="ECO:0000313" key="2">
    <source>
        <dbReference type="Proteomes" id="UP001244011"/>
    </source>
</evidence>
<comment type="caution">
    <text evidence="1">The sequence shown here is derived from an EMBL/GenBank/DDBJ whole genome shotgun (WGS) entry which is preliminary data.</text>
</comment>
<protein>
    <submittedName>
        <fullName evidence="1">Uncharacterized protein</fullName>
    </submittedName>
</protein>
<dbReference type="GeneID" id="85313335"/>
<organism evidence="1 2">
    <name type="scientific">Phialemonium atrogriseum</name>
    <dbReference type="NCBI Taxonomy" id="1093897"/>
    <lineage>
        <taxon>Eukaryota</taxon>
        <taxon>Fungi</taxon>
        <taxon>Dikarya</taxon>
        <taxon>Ascomycota</taxon>
        <taxon>Pezizomycotina</taxon>
        <taxon>Sordariomycetes</taxon>
        <taxon>Sordariomycetidae</taxon>
        <taxon>Cephalothecales</taxon>
        <taxon>Cephalothecaceae</taxon>
        <taxon>Phialemonium</taxon>
    </lineage>
</organism>
<keyword evidence="2" id="KW-1185">Reference proteome</keyword>
<dbReference type="RefSeq" id="XP_060280838.1">
    <property type="nucleotide sequence ID" value="XM_060430148.1"/>
</dbReference>
<accession>A0AAJ0FL06</accession>
<dbReference type="AlphaFoldDB" id="A0AAJ0FL06"/>
<proteinExistence type="predicted"/>